<gene>
    <name evidence="5 8" type="primary">prmC</name>
    <name evidence="8" type="ORF">JF539_26490</name>
</gene>
<comment type="caution">
    <text evidence="8">The sequence shown here is derived from an EMBL/GenBank/DDBJ whole genome shotgun (WGS) entry which is preliminary data.</text>
</comment>
<dbReference type="EMBL" id="JAEKJZ010000009">
    <property type="protein sequence ID" value="MBN9673934.1"/>
    <property type="molecule type" value="Genomic_DNA"/>
</dbReference>
<dbReference type="Pfam" id="PF05175">
    <property type="entry name" value="MTS"/>
    <property type="match status" value="1"/>
</dbReference>
<keyword evidence="1 5" id="KW-0489">Methyltransferase</keyword>
<proteinExistence type="inferred from homology"/>
<dbReference type="HAMAP" id="MF_02126">
    <property type="entry name" value="RF_methyltr_PrmC"/>
    <property type="match status" value="1"/>
</dbReference>
<feature type="binding site" evidence="5">
    <location>
        <position position="186"/>
    </location>
    <ligand>
        <name>S-adenosyl-L-methionine</name>
        <dbReference type="ChEBI" id="CHEBI:59789"/>
    </ligand>
</feature>
<comment type="caution">
    <text evidence="5">Lacks conserved residue(s) required for the propagation of feature annotation.</text>
</comment>
<evidence type="ECO:0000256" key="4">
    <source>
        <dbReference type="ARBA" id="ARBA00048391"/>
    </source>
</evidence>
<feature type="domain" description="Methyltransferase small" evidence="6">
    <location>
        <begin position="97"/>
        <end position="193"/>
    </location>
</feature>
<evidence type="ECO:0000313" key="9">
    <source>
        <dbReference type="Proteomes" id="UP000664096"/>
    </source>
</evidence>
<dbReference type="PRINTS" id="PR00507">
    <property type="entry name" value="N12N6MTFRASE"/>
</dbReference>
<dbReference type="InterPro" id="IPR002052">
    <property type="entry name" value="DNA_methylase_N6_adenine_CS"/>
</dbReference>
<dbReference type="Gene3D" id="3.40.50.150">
    <property type="entry name" value="Vaccinia Virus protein VP39"/>
    <property type="match status" value="1"/>
</dbReference>
<feature type="domain" description="Release factor glutamine methyltransferase N-terminal" evidence="7">
    <location>
        <begin position="5"/>
        <end position="75"/>
    </location>
</feature>
<dbReference type="PANTHER" id="PTHR18895">
    <property type="entry name" value="HEMK METHYLTRANSFERASE"/>
    <property type="match status" value="1"/>
</dbReference>
<evidence type="ECO:0000256" key="3">
    <source>
        <dbReference type="ARBA" id="ARBA00022691"/>
    </source>
</evidence>
<reference evidence="8" key="1">
    <citation type="submission" date="2020-12" db="EMBL/GenBank/DDBJ databases">
        <title>Oil enriched cultivation method for isolating marine PHA-producing bacteria.</title>
        <authorList>
            <person name="Zheng W."/>
            <person name="Yu S."/>
            <person name="Huang Y."/>
        </authorList>
    </citation>
    <scope>NUCLEOTIDE SEQUENCE</scope>
    <source>
        <strain evidence="8">SY-2-12</strain>
    </source>
</reference>
<accession>A0A939J7K6</accession>
<dbReference type="EC" id="2.1.1.297" evidence="5"/>
<feature type="binding site" evidence="5">
    <location>
        <position position="143"/>
    </location>
    <ligand>
        <name>S-adenosyl-L-methionine</name>
        <dbReference type="ChEBI" id="CHEBI:59789"/>
    </ligand>
</feature>
<evidence type="ECO:0000256" key="2">
    <source>
        <dbReference type="ARBA" id="ARBA00022679"/>
    </source>
</evidence>
<dbReference type="NCBIfam" id="TIGR00536">
    <property type="entry name" value="hemK_fam"/>
    <property type="match status" value="1"/>
</dbReference>
<dbReference type="Proteomes" id="UP000664096">
    <property type="component" value="Unassembled WGS sequence"/>
</dbReference>
<feature type="binding site" evidence="5">
    <location>
        <begin position="120"/>
        <end position="124"/>
    </location>
    <ligand>
        <name>S-adenosyl-L-methionine</name>
        <dbReference type="ChEBI" id="CHEBI:59789"/>
    </ligand>
</feature>
<evidence type="ECO:0000256" key="1">
    <source>
        <dbReference type="ARBA" id="ARBA00022603"/>
    </source>
</evidence>
<dbReference type="Pfam" id="PF17827">
    <property type="entry name" value="PrmC_N"/>
    <property type="match status" value="1"/>
</dbReference>
<dbReference type="InterPro" id="IPR050320">
    <property type="entry name" value="N5-glutamine_MTase"/>
</dbReference>
<feature type="binding site" evidence="5">
    <location>
        <begin position="186"/>
        <end position="189"/>
    </location>
    <ligand>
        <name>substrate</name>
    </ligand>
</feature>
<name>A0A939J7K6_9HYPH</name>
<dbReference type="Gene3D" id="1.10.8.10">
    <property type="entry name" value="DNA helicase RuvA subunit, C-terminal domain"/>
    <property type="match status" value="1"/>
</dbReference>
<protein>
    <recommendedName>
        <fullName evidence="5">Release factor glutamine methyltransferase</fullName>
        <shortName evidence="5">RF MTase</shortName>
        <ecNumber evidence="5">2.1.1.297</ecNumber>
    </recommendedName>
    <alternativeName>
        <fullName evidence="5">N5-glutamine methyltransferase PrmC</fullName>
    </alternativeName>
    <alternativeName>
        <fullName evidence="5">Protein-(glutamine-N5) MTase PrmC</fullName>
    </alternativeName>
    <alternativeName>
        <fullName evidence="5">Protein-glutamine N-methyltransferase PrmC</fullName>
    </alternativeName>
</protein>
<dbReference type="InterPro" id="IPR004556">
    <property type="entry name" value="HemK-like"/>
</dbReference>
<dbReference type="InterPro" id="IPR029063">
    <property type="entry name" value="SAM-dependent_MTases_sf"/>
</dbReference>
<keyword evidence="3 5" id="KW-0949">S-adenosyl-L-methionine</keyword>
<dbReference type="GO" id="GO:0032259">
    <property type="term" value="P:methylation"/>
    <property type="evidence" value="ECO:0007669"/>
    <property type="project" value="UniProtKB-KW"/>
</dbReference>
<evidence type="ECO:0000259" key="7">
    <source>
        <dbReference type="Pfam" id="PF17827"/>
    </source>
</evidence>
<evidence type="ECO:0000259" key="6">
    <source>
        <dbReference type="Pfam" id="PF05175"/>
    </source>
</evidence>
<comment type="catalytic activity">
    <reaction evidence="4 5">
        <text>L-glutaminyl-[peptide chain release factor] + S-adenosyl-L-methionine = N(5)-methyl-L-glutaminyl-[peptide chain release factor] + S-adenosyl-L-homocysteine + H(+)</text>
        <dbReference type="Rhea" id="RHEA:42896"/>
        <dbReference type="Rhea" id="RHEA-COMP:10271"/>
        <dbReference type="Rhea" id="RHEA-COMP:10272"/>
        <dbReference type="ChEBI" id="CHEBI:15378"/>
        <dbReference type="ChEBI" id="CHEBI:30011"/>
        <dbReference type="ChEBI" id="CHEBI:57856"/>
        <dbReference type="ChEBI" id="CHEBI:59789"/>
        <dbReference type="ChEBI" id="CHEBI:61891"/>
        <dbReference type="EC" id="2.1.1.297"/>
    </reaction>
</comment>
<dbReference type="CDD" id="cd02440">
    <property type="entry name" value="AdoMet_MTases"/>
    <property type="match status" value="1"/>
</dbReference>
<dbReference type="NCBIfam" id="TIGR03534">
    <property type="entry name" value="RF_mod_PrmC"/>
    <property type="match status" value="1"/>
</dbReference>
<evidence type="ECO:0000256" key="5">
    <source>
        <dbReference type="HAMAP-Rule" id="MF_02126"/>
    </source>
</evidence>
<dbReference type="GO" id="GO:0102559">
    <property type="term" value="F:peptide chain release factor N(5)-glutamine methyltransferase activity"/>
    <property type="evidence" value="ECO:0007669"/>
    <property type="project" value="UniProtKB-EC"/>
</dbReference>
<dbReference type="InterPro" id="IPR007848">
    <property type="entry name" value="Small_mtfrase_dom"/>
</dbReference>
<organism evidence="8 9">
    <name type="scientific">Roseibium aggregatum</name>
    <dbReference type="NCBI Taxonomy" id="187304"/>
    <lineage>
        <taxon>Bacteria</taxon>
        <taxon>Pseudomonadati</taxon>
        <taxon>Pseudomonadota</taxon>
        <taxon>Alphaproteobacteria</taxon>
        <taxon>Hyphomicrobiales</taxon>
        <taxon>Stappiaceae</taxon>
        <taxon>Roseibium</taxon>
    </lineage>
</organism>
<dbReference type="SUPFAM" id="SSF53335">
    <property type="entry name" value="S-adenosyl-L-methionine-dependent methyltransferases"/>
    <property type="match status" value="1"/>
</dbReference>
<dbReference type="PANTHER" id="PTHR18895:SF74">
    <property type="entry name" value="MTRF1L RELEASE FACTOR GLUTAMINE METHYLTRANSFERASE"/>
    <property type="match status" value="1"/>
</dbReference>
<dbReference type="GO" id="GO:0003676">
    <property type="term" value="F:nucleic acid binding"/>
    <property type="evidence" value="ECO:0007669"/>
    <property type="project" value="InterPro"/>
</dbReference>
<dbReference type="InterPro" id="IPR019874">
    <property type="entry name" value="RF_methyltr_PrmC"/>
</dbReference>
<keyword evidence="2 5" id="KW-0808">Transferase</keyword>
<dbReference type="InterPro" id="IPR040758">
    <property type="entry name" value="PrmC_N"/>
</dbReference>
<comment type="similarity">
    <text evidence="5">Belongs to the protein N5-glutamine methyltransferase family. PrmC subfamily.</text>
</comment>
<dbReference type="RefSeq" id="WP_207144399.1">
    <property type="nucleotide sequence ID" value="NZ_JAEKJZ010000009.1"/>
</dbReference>
<evidence type="ECO:0000313" key="8">
    <source>
        <dbReference type="EMBL" id="MBN9673934.1"/>
    </source>
</evidence>
<sequence>MRTGELYRLIRDRFRSHGLPTADLDARLLVGAALDISLSDLVLRDKDAVAAEGVSRAESYAACRLKGMPVGRILGEREFFGRRFLLNAATLEPRPDTEILVEAVLERSAADGPGLVCDIGTGTGAIAVSLLAERPNCHAVAVDLSPQALCCARQNAELNGVETRFFPLCADYASALAPGFDWVVSNPPYIRSATLAELSPEVIRHDPALALDGGEGGLEAYLKIVPDAVRILRPGGRIGLEIGFDQAAEVKILLHQHGFGEIEIIKDLAGKDRVVTARGQ</sequence>
<dbReference type="AlphaFoldDB" id="A0A939J7K6"/>
<dbReference type="PROSITE" id="PS00092">
    <property type="entry name" value="N6_MTASE"/>
    <property type="match status" value="1"/>
</dbReference>
<comment type="function">
    <text evidence="5">Methylates the class 1 translation termination release factors RF1/PrfA and RF2/PrfB on the glutamine residue of the universally conserved GGQ motif.</text>
</comment>